<reference evidence="1" key="1">
    <citation type="journal article" date="2021" name="PeerJ">
        <title>Extensive microbial diversity within the chicken gut microbiome revealed by metagenomics and culture.</title>
        <authorList>
            <person name="Gilroy R."/>
            <person name="Ravi A."/>
            <person name="Getino M."/>
            <person name="Pursley I."/>
            <person name="Horton D.L."/>
            <person name="Alikhan N.F."/>
            <person name="Baker D."/>
            <person name="Gharbi K."/>
            <person name="Hall N."/>
            <person name="Watson M."/>
            <person name="Adriaenssens E.M."/>
            <person name="Foster-Nyarko E."/>
            <person name="Jarju S."/>
            <person name="Secka A."/>
            <person name="Antonio M."/>
            <person name="Oren A."/>
            <person name="Chaudhuri R.R."/>
            <person name="La Ragione R."/>
            <person name="Hildebrand F."/>
            <person name="Pallen M.J."/>
        </authorList>
    </citation>
    <scope>NUCLEOTIDE SEQUENCE</scope>
    <source>
        <strain evidence="1">ChiGjej1B1-1692</strain>
    </source>
</reference>
<protein>
    <submittedName>
        <fullName evidence="1">Uncharacterized protein</fullName>
    </submittedName>
</protein>
<gene>
    <name evidence="1" type="ORF">H9757_04510</name>
</gene>
<dbReference type="EMBL" id="DWWK01000057">
    <property type="protein sequence ID" value="HJC38309.1"/>
    <property type="molecule type" value="Genomic_DNA"/>
</dbReference>
<dbReference type="Proteomes" id="UP000823894">
    <property type="component" value="Unassembled WGS sequence"/>
</dbReference>
<comment type="caution">
    <text evidence="1">The sequence shown here is derived from an EMBL/GenBank/DDBJ whole genome shotgun (WGS) entry which is preliminary data.</text>
</comment>
<dbReference type="AlphaFoldDB" id="A0A9D2SXT1"/>
<sequence length="67" mass="8104">MENENIKGHWTGIFYDHRGRTTIDFTEKVTVKKFFLRPFAGRYLRKQQLSYVSDLKKKTETYVEKDN</sequence>
<organism evidence="1 2">
    <name type="scientific">Candidatus Mediterraneibacter faecigallinarum</name>
    <dbReference type="NCBI Taxonomy" id="2838669"/>
    <lineage>
        <taxon>Bacteria</taxon>
        <taxon>Bacillati</taxon>
        <taxon>Bacillota</taxon>
        <taxon>Clostridia</taxon>
        <taxon>Lachnospirales</taxon>
        <taxon>Lachnospiraceae</taxon>
        <taxon>Mediterraneibacter</taxon>
    </lineage>
</organism>
<evidence type="ECO:0000313" key="1">
    <source>
        <dbReference type="EMBL" id="HJC38309.1"/>
    </source>
</evidence>
<name>A0A9D2SXT1_9FIRM</name>
<accession>A0A9D2SXT1</accession>
<evidence type="ECO:0000313" key="2">
    <source>
        <dbReference type="Proteomes" id="UP000823894"/>
    </source>
</evidence>
<reference evidence="1" key="2">
    <citation type="submission" date="2021-04" db="EMBL/GenBank/DDBJ databases">
        <authorList>
            <person name="Gilroy R."/>
        </authorList>
    </citation>
    <scope>NUCLEOTIDE SEQUENCE</scope>
    <source>
        <strain evidence="1">ChiGjej1B1-1692</strain>
    </source>
</reference>
<proteinExistence type="predicted"/>